<feature type="transmembrane region" description="Helical" evidence="1">
    <location>
        <begin position="20"/>
        <end position="37"/>
    </location>
</feature>
<evidence type="ECO:0000256" key="1">
    <source>
        <dbReference type="SAM" id="Phobius"/>
    </source>
</evidence>
<dbReference type="Proteomes" id="UP000077275">
    <property type="component" value="Unassembled WGS sequence"/>
</dbReference>
<protein>
    <submittedName>
        <fullName evidence="2">Uncharacterized protein</fullName>
    </submittedName>
</protein>
<keyword evidence="1" id="KW-0812">Transmembrane</keyword>
<proteinExistence type="predicted"/>
<keyword evidence="1" id="KW-0472">Membrane</keyword>
<dbReference type="AlphaFoldDB" id="A0A166DW48"/>
<dbReference type="PATRIC" id="fig|47311.3.peg.1263"/>
<evidence type="ECO:0000313" key="2">
    <source>
        <dbReference type="EMBL" id="KZX16014.1"/>
    </source>
</evidence>
<dbReference type="EMBL" id="LWMW01000102">
    <property type="protein sequence ID" value="KZX16014.1"/>
    <property type="molecule type" value="Genomic_DNA"/>
</dbReference>
<evidence type="ECO:0000313" key="3">
    <source>
        <dbReference type="Proteomes" id="UP000077275"/>
    </source>
</evidence>
<name>A0A166DW48_9EURY</name>
<reference evidence="2 3" key="1">
    <citation type="submission" date="2016-04" db="EMBL/GenBank/DDBJ databases">
        <title>Genome sequence of Methanobrevibacter cuticularis DSM 11139.</title>
        <authorList>
            <person name="Poehlein A."/>
            <person name="Seedorf H."/>
            <person name="Daniel R."/>
        </authorList>
    </citation>
    <scope>NUCLEOTIDE SEQUENCE [LARGE SCALE GENOMIC DNA]</scope>
    <source>
        <strain evidence="2 3">DSM 11139</strain>
    </source>
</reference>
<dbReference type="RefSeq" id="WP_067259738.1">
    <property type="nucleotide sequence ID" value="NZ_LWMW01000102.1"/>
</dbReference>
<accession>A0A166DW48</accession>
<keyword evidence="3" id="KW-1185">Reference proteome</keyword>
<comment type="caution">
    <text evidence="2">The sequence shown here is derived from an EMBL/GenBank/DDBJ whole genome shotgun (WGS) entry which is preliminary data.</text>
</comment>
<gene>
    <name evidence="2" type="ORF">MBCUT_11500</name>
</gene>
<organism evidence="2 3">
    <name type="scientific">Methanobrevibacter cuticularis</name>
    <dbReference type="NCBI Taxonomy" id="47311"/>
    <lineage>
        <taxon>Archaea</taxon>
        <taxon>Methanobacteriati</taxon>
        <taxon>Methanobacteriota</taxon>
        <taxon>Methanomada group</taxon>
        <taxon>Methanobacteria</taxon>
        <taxon>Methanobacteriales</taxon>
        <taxon>Methanobacteriaceae</taxon>
        <taxon>Methanobrevibacter</taxon>
    </lineage>
</organism>
<sequence>MKFGPFASFRTGIRKSLSLIKIGINPFFCIAIYLGIIKSHIFNLKYIGKIEIDNSNGELLEYYRCMRYTNEDPKTINRIFKEIISKEDIITIRNIKFNNINKDAVNMFLACFYTDEYSIEDNIGGGGEIR</sequence>
<keyword evidence="1" id="KW-1133">Transmembrane helix</keyword>